<dbReference type="Proteomes" id="UP000324748">
    <property type="component" value="Unassembled WGS sequence"/>
</dbReference>
<dbReference type="EMBL" id="VSWC01000196">
    <property type="protein sequence ID" value="KAA1065738.1"/>
    <property type="molecule type" value="Genomic_DNA"/>
</dbReference>
<reference evidence="1 2" key="1">
    <citation type="submission" date="2019-05" db="EMBL/GenBank/DDBJ databases">
        <title>Emergence of the Ug99 lineage of the wheat stem rust pathogen through somatic hybridization.</title>
        <authorList>
            <person name="Li F."/>
            <person name="Upadhyaya N.M."/>
            <person name="Sperschneider J."/>
            <person name="Matny O."/>
            <person name="Nguyen-Phuc H."/>
            <person name="Mago R."/>
            <person name="Raley C."/>
            <person name="Miller M.E."/>
            <person name="Silverstein K.A.T."/>
            <person name="Henningsen E."/>
            <person name="Hirsch C.D."/>
            <person name="Visser B."/>
            <person name="Pretorius Z.A."/>
            <person name="Steffenson B.J."/>
            <person name="Schwessinger B."/>
            <person name="Dodds P.N."/>
            <person name="Figueroa M."/>
        </authorList>
    </citation>
    <scope>NUCLEOTIDE SEQUENCE [LARGE SCALE GENOMIC DNA]</scope>
    <source>
        <strain evidence="1">21-0</strain>
    </source>
</reference>
<name>A0A5B0LQ48_PUCGR</name>
<proteinExistence type="predicted"/>
<comment type="caution">
    <text evidence="1">The sequence shown here is derived from an EMBL/GenBank/DDBJ whole genome shotgun (WGS) entry which is preliminary data.</text>
</comment>
<evidence type="ECO:0000313" key="1">
    <source>
        <dbReference type="EMBL" id="KAA1065738.1"/>
    </source>
</evidence>
<accession>A0A5B0LQ48</accession>
<keyword evidence="2" id="KW-1185">Reference proteome</keyword>
<organism evidence="1 2">
    <name type="scientific">Puccinia graminis f. sp. tritici</name>
    <dbReference type="NCBI Taxonomy" id="56615"/>
    <lineage>
        <taxon>Eukaryota</taxon>
        <taxon>Fungi</taxon>
        <taxon>Dikarya</taxon>
        <taxon>Basidiomycota</taxon>
        <taxon>Pucciniomycotina</taxon>
        <taxon>Pucciniomycetes</taxon>
        <taxon>Pucciniales</taxon>
        <taxon>Pucciniaceae</taxon>
        <taxon>Puccinia</taxon>
    </lineage>
</organism>
<protein>
    <submittedName>
        <fullName evidence="1">Uncharacterized protein</fullName>
    </submittedName>
</protein>
<gene>
    <name evidence="1" type="ORF">PGT21_008778</name>
</gene>
<sequence>MIGHNGIGRNSLDRVRLNRVRLLRDLEQKRWSSYHHQPIRRNPAAILLDPFG</sequence>
<dbReference type="AlphaFoldDB" id="A0A5B0LQ48"/>
<evidence type="ECO:0000313" key="2">
    <source>
        <dbReference type="Proteomes" id="UP000324748"/>
    </source>
</evidence>